<keyword evidence="2" id="KW-1185">Reference proteome</keyword>
<dbReference type="SUPFAM" id="SSF82607">
    <property type="entry name" value="YbaB-like"/>
    <property type="match status" value="1"/>
</dbReference>
<reference evidence="1 2" key="1">
    <citation type="submission" date="2018-08" db="EMBL/GenBank/DDBJ databases">
        <title>Genomic Encyclopedia of Archaeal and Bacterial Type Strains, Phase II (KMG-II): from individual species to whole genera.</title>
        <authorList>
            <person name="Goeker M."/>
        </authorList>
    </citation>
    <scope>NUCLEOTIDE SEQUENCE [LARGE SCALE GENOMIC DNA]</scope>
    <source>
        <strain evidence="1 2">DSM 45791</strain>
    </source>
</reference>
<protein>
    <submittedName>
        <fullName evidence="1">YbaB/EbfC DNA-binding family protein</fullName>
    </submittedName>
</protein>
<keyword evidence="1" id="KW-0238">DNA-binding</keyword>
<comment type="caution">
    <text evidence="1">The sequence shown here is derived from an EMBL/GenBank/DDBJ whole genome shotgun (WGS) entry which is preliminary data.</text>
</comment>
<dbReference type="AlphaFoldDB" id="A0A3E0H3J5"/>
<dbReference type="GO" id="GO:0003677">
    <property type="term" value="F:DNA binding"/>
    <property type="evidence" value="ECO:0007669"/>
    <property type="project" value="UniProtKB-KW"/>
</dbReference>
<proteinExistence type="predicted"/>
<evidence type="ECO:0000313" key="1">
    <source>
        <dbReference type="EMBL" id="REH37099.1"/>
    </source>
</evidence>
<organism evidence="1 2">
    <name type="scientific">Kutzneria buriramensis</name>
    <dbReference type="NCBI Taxonomy" id="1045776"/>
    <lineage>
        <taxon>Bacteria</taxon>
        <taxon>Bacillati</taxon>
        <taxon>Actinomycetota</taxon>
        <taxon>Actinomycetes</taxon>
        <taxon>Pseudonocardiales</taxon>
        <taxon>Pseudonocardiaceae</taxon>
        <taxon>Kutzneria</taxon>
    </lineage>
</organism>
<sequence length="143" mass="15964">MSSQYDEAVEQLMADYHRQLDQLAEHQRRMSEITATATSQRKSVSVTLGAQGQLLELKFPTDAYRDMAPAELANVIAEVFAAARTQVLKQQRELMTANAPMGMDLSKMFGDNADLGKVLPRDPIMTDQVREYVDNGRVPGMDD</sequence>
<dbReference type="Proteomes" id="UP000256269">
    <property type="component" value="Unassembled WGS sequence"/>
</dbReference>
<dbReference type="Pfam" id="PF02575">
    <property type="entry name" value="YbaB_DNA_bd"/>
    <property type="match status" value="1"/>
</dbReference>
<name>A0A3E0H3J5_9PSEU</name>
<dbReference type="RefSeq" id="WP_116179254.1">
    <property type="nucleotide sequence ID" value="NZ_CP144375.1"/>
</dbReference>
<accession>A0A3E0H3J5</accession>
<dbReference type="InterPro" id="IPR036894">
    <property type="entry name" value="YbaB-like_sf"/>
</dbReference>
<dbReference type="Gene3D" id="3.30.1310.10">
    <property type="entry name" value="Nucleoid-associated protein YbaB-like domain"/>
    <property type="match status" value="1"/>
</dbReference>
<evidence type="ECO:0000313" key="2">
    <source>
        <dbReference type="Proteomes" id="UP000256269"/>
    </source>
</evidence>
<dbReference type="InterPro" id="IPR004401">
    <property type="entry name" value="YbaB/EbfC"/>
</dbReference>
<dbReference type="EMBL" id="QUNO01000015">
    <property type="protein sequence ID" value="REH37099.1"/>
    <property type="molecule type" value="Genomic_DNA"/>
</dbReference>
<dbReference type="OrthoDB" id="5118533at2"/>
<gene>
    <name evidence="1" type="ORF">BCF44_115103</name>
</gene>